<name>A0A2P2P180_RHIMU</name>
<organism evidence="1">
    <name type="scientific">Rhizophora mucronata</name>
    <name type="common">Asiatic mangrove</name>
    <dbReference type="NCBI Taxonomy" id="61149"/>
    <lineage>
        <taxon>Eukaryota</taxon>
        <taxon>Viridiplantae</taxon>
        <taxon>Streptophyta</taxon>
        <taxon>Embryophyta</taxon>
        <taxon>Tracheophyta</taxon>
        <taxon>Spermatophyta</taxon>
        <taxon>Magnoliopsida</taxon>
        <taxon>eudicotyledons</taxon>
        <taxon>Gunneridae</taxon>
        <taxon>Pentapetalae</taxon>
        <taxon>rosids</taxon>
        <taxon>fabids</taxon>
        <taxon>Malpighiales</taxon>
        <taxon>Rhizophoraceae</taxon>
        <taxon>Rhizophora</taxon>
    </lineage>
</organism>
<sequence length="35" mass="3722">MEEDEIAKESSKCCSLMLMGTTEDKVALSVAASTI</sequence>
<evidence type="ECO:0000313" key="1">
    <source>
        <dbReference type="EMBL" id="MBX48351.1"/>
    </source>
</evidence>
<proteinExistence type="predicted"/>
<dbReference type="EMBL" id="GGEC01067867">
    <property type="protein sequence ID" value="MBX48351.1"/>
    <property type="molecule type" value="Transcribed_RNA"/>
</dbReference>
<reference evidence="1" key="1">
    <citation type="submission" date="2018-02" db="EMBL/GenBank/DDBJ databases">
        <title>Rhizophora mucronata_Transcriptome.</title>
        <authorList>
            <person name="Meera S.P."/>
            <person name="Sreeshan A."/>
            <person name="Augustine A."/>
        </authorList>
    </citation>
    <scope>NUCLEOTIDE SEQUENCE</scope>
    <source>
        <tissue evidence="1">Leaf</tissue>
    </source>
</reference>
<protein>
    <submittedName>
        <fullName evidence="1">Uncharacterized protein</fullName>
    </submittedName>
</protein>
<dbReference type="AlphaFoldDB" id="A0A2P2P180"/>
<accession>A0A2P2P180</accession>